<dbReference type="Gene3D" id="3.40.50.720">
    <property type="entry name" value="NAD(P)-binding Rossmann-like Domain"/>
    <property type="match status" value="1"/>
</dbReference>
<organism evidence="3 4">
    <name type="scientific">Thorsellia kenyensis</name>
    <dbReference type="NCBI Taxonomy" id="1549888"/>
    <lineage>
        <taxon>Bacteria</taxon>
        <taxon>Pseudomonadati</taxon>
        <taxon>Pseudomonadota</taxon>
        <taxon>Gammaproteobacteria</taxon>
        <taxon>Enterobacterales</taxon>
        <taxon>Thorselliaceae</taxon>
        <taxon>Thorsellia</taxon>
    </lineage>
</organism>
<dbReference type="PRINTS" id="PR00081">
    <property type="entry name" value="GDHRDH"/>
</dbReference>
<comment type="caution">
    <text evidence="3">The sequence shown here is derived from an EMBL/GenBank/DDBJ whole genome shotgun (WGS) entry which is preliminary data.</text>
</comment>
<dbReference type="PRINTS" id="PR00080">
    <property type="entry name" value="SDRFAMILY"/>
</dbReference>
<keyword evidence="4" id="KW-1185">Reference proteome</keyword>
<sequence>MVAKYSDLENKHILVTGASGDIGIAICNSFLNQGAIVHAVYNRDASQLEKIKAESDHSNNFFIYKSNVAEKESVTQLIDEISVNTKAIHVLVNNAGIYKDNIFSAMTDEDFEDVLKVNMFGTFYMTKKALPLLRHAKTASIVNVASVSGVTSSFGQTNYSAAKSGIIGFSRTLAAELAPRGIRVNTVAPGMIESRMVKKVPRQIVKGVLSAVPVKRLGEVHEVANVILFLSSEASSYVIGQTIVVDGGLIMR</sequence>
<dbReference type="Pfam" id="PF13561">
    <property type="entry name" value="adh_short_C2"/>
    <property type="match status" value="1"/>
</dbReference>
<dbReference type="PANTHER" id="PTHR42879">
    <property type="entry name" value="3-OXOACYL-(ACYL-CARRIER-PROTEIN) REDUCTASE"/>
    <property type="match status" value="1"/>
</dbReference>
<dbReference type="Proteomes" id="UP001589758">
    <property type="component" value="Unassembled WGS sequence"/>
</dbReference>
<name>A0ABV6CDR1_9GAMM</name>
<dbReference type="InterPro" id="IPR057326">
    <property type="entry name" value="KR_dom"/>
</dbReference>
<accession>A0ABV6CDR1</accession>
<comment type="similarity">
    <text evidence="1">Belongs to the short-chain dehydrogenases/reductases (SDR) family.</text>
</comment>
<dbReference type="RefSeq" id="WP_385877378.1">
    <property type="nucleotide sequence ID" value="NZ_JBHLXE010000097.1"/>
</dbReference>
<dbReference type="SMART" id="SM00822">
    <property type="entry name" value="PKS_KR"/>
    <property type="match status" value="1"/>
</dbReference>
<evidence type="ECO:0000313" key="3">
    <source>
        <dbReference type="EMBL" id="MFC0180265.1"/>
    </source>
</evidence>
<evidence type="ECO:0000313" key="4">
    <source>
        <dbReference type="Proteomes" id="UP001589758"/>
    </source>
</evidence>
<dbReference type="InterPro" id="IPR020904">
    <property type="entry name" value="Sc_DH/Rdtase_CS"/>
</dbReference>
<proteinExistence type="inferred from homology"/>
<evidence type="ECO:0000259" key="2">
    <source>
        <dbReference type="SMART" id="SM00822"/>
    </source>
</evidence>
<dbReference type="SUPFAM" id="SSF51735">
    <property type="entry name" value="NAD(P)-binding Rossmann-fold domains"/>
    <property type="match status" value="1"/>
</dbReference>
<dbReference type="InterPro" id="IPR036291">
    <property type="entry name" value="NAD(P)-bd_dom_sf"/>
</dbReference>
<evidence type="ECO:0000256" key="1">
    <source>
        <dbReference type="ARBA" id="ARBA00006484"/>
    </source>
</evidence>
<feature type="domain" description="Ketoreductase" evidence="2">
    <location>
        <begin position="11"/>
        <end position="195"/>
    </location>
</feature>
<reference evidence="3 4" key="1">
    <citation type="submission" date="2024-09" db="EMBL/GenBank/DDBJ databases">
        <authorList>
            <person name="Sun Q."/>
            <person name="Mori K."/>
        </authorList>
    </citation>
    <scope>NUCLEOTIDE SEQUENCE [LARGE SCALE GENOMIC DNA]</scope>
    <source>
        <strain evidence="3 4">CCM 8545</strain>
    </source>
</reference>
<gene>
    <name evidence="3" type="ORF">ACFFIT_09275</name>
</gene>
<protein>
    <submittedName>
        <fullName evidence="3">SDR family oxidoreductase</fullName>
    </submittedName>
</protein>
<dbReference type="PROSITE" id="PS00061">
    <property type="entry name" value="ADH_SHORT"/>
    <property type="match status" value="1"/>
</dbReference>
<dbReference type="PANTHER" id="PTHR42879:SF2">
    <property type="entry name" value="3-OXOACYL-[ACYL-CARRIER-PROTEIN] REDUCTASE FABG"/>
    <property type="match status" value="1"/>
</dbReference>
<dbReference type="EMBL" id="JBHLXE010000097">
    <property type="protein sequence ID" value="MFC0180265.1"/>
    <property type="molecule type" value="Genomic_DNA"/>
</dbReference>
<dbReference type="InterPro" id="IPR050259">
    <property type="entry name" value="SDR"/>
</dbReference>
<dbReference type="InterPro" id="IPR002347">
    <property type="entry name" value="SDR_fam"/>
</dbReference>